<evidence type="ECO:0000313" key="2">
    <source>
        <dbReference type="EMBL" id="GAA3952860.1"/>
    </source>
</evidence>
<dbReference type="Proteomes" id="UP001418444">
    <property type="component" value="Unassembled WGS sequence"/>
</dbReference>
<name>A0ABP7NRY9_9ACTN</name>
<feature type="transmembrane region" description="Helical" evidence="1">
    <location>
        <begin position="32"/>
        <end position="52"/>
    </location>
</feature>
<dbReference type="EMBL" id="BAAAZW010000002">
    <property type="protein sequence ID" value="GAA3952860.1"/>
    <property type="molecule type" value="Genomic_DNA"/>
</dbReference>
<comment type="caution">
    <text evidence="2">The sequence shown here is derived from an EMBL/GenBank/DDBJ whole genome shotgun (WGS) entry which is preliminary data.</text>
</comment>
<keyword evidence="3" id="KW-1185">Reference proteome</keyword>
<proteinExistence type="predicted"/>
<organism evidence="2 3">
    <name type="scientific">Gordonia caeni</name>
    <dbReference type="NCBI Taxonomy" id="1007097"/>
    <lineage>
        <taxon>Bacteria</taxon>
        <taxon>Bacillati</taxon>
        <taxon>Actinomycetota</taxon>
        <taxon>Actinomycetes</taxon>
        <taxon>Mycobacteriales</taxon>
        <taxon>Gordoniaceae</taxon>
        <taxon>Gordonia</taxon>
    </lineage>
</organism>
<keyword evidence="1" id="KW-1133">Transmembrane helix</keyword>
<gene>
    <name evidence="2" type="ORF">GCM10022231_08730</name>
</gene>
<feature type="transmembrane region" description="Helical" evidence="1">
    <location>
        <begin position="173"/>
        <end position="191"/>
    </location>
</feature>
<protein>
    <recommendedName>
        <fullName evidence="4">FUSC family protein</fullName>
    </recommendedName>
</protein>
<accession>A0ABP7NRY9</accession>
<feature type="transmembrane region" description="Helical" evidence="1">
    <location>
        <begin position="88"/>
        <end position="108"/>
    </location>
</feature>
<keyword evidence="1" id="KW-0812">Transmembrane</keyword>
<evidence type="ECO:0000256" key="1">
    <source>
        <dbReference type="SAM" id="Phobius"/>
    </source>
</evidence>
<reference evidence="3" key="1">
    <citation type="journal article" date="2019" name="Int. J. Syst. Evol. Microbiol.">
        <title>The Global Catalogue of Microorganisms (GCM) 10K type strain sequencing project: providing services to taxonomists for standard genome sequencing and annotation.</title>
        <authorList>
            <consortium name="The Broad Institute Genomics Platform"/>
            <consortium name="The Broad Institute Genome Sequencing Center for Infectious Disease"/>
            <person name="Wu L."/>
            <person name="Ma J."/>
        </authorList>
    </citation>
    <scope>NUCLEOTIDE SEQUENCE [LARGE SCALE GENOMIC DNA]</scope>
    <source>
        <strain evidence="3">JCM 16923</strain>
    </source>
</reference>
<feature type="transmembrane region" description="Helical" evidence="1">
    <location>
        <begin position="140"/>
        <end position="158"/>
    </location>
</feature>
<evidence type="ECO:0000313" key="3">
    <source>
        <dbReference type="Proteomes" id="UP001418444"/>
    </source>
</evidence>
<feature type="transmembrane region" description="Helical" evidence="1">
    <location>
        <begin position="58"/>
        <end position="81"/>
    </location>
</feature>
<evidence type="ECO:0008006" key="4">
    <source>
        <dbReference type="Google" id="ProtNLM"/>
    </source>
</evidence>
<sequence>MAAVVTVREPDHPGDPSEVPDLPTLLGLRSPLVGFSIAVLAVAYVVTVIGTSGPMTGIAWAGQALAFVLALACIHTVVAIPADPLPRWAAVVIGGASLAALGIAWWLAPAGSQWWVQVTAPPAMTAVVAGVFALRGRAGLAWLMVLGTMGVAAAWALAHGENIGLMMMMSNRVLSTVLPATIIALMVRPMLQLMGALRDRELAAVRFAAASRATADERNERLDAFAGEVRPILERIAAGQEFSEDEAMRARLLESTLRDEVRGRGWDSEGVRLAAAAARSRGVAVQLFDDGGVDLDQLTAIDAERLRGELIRVLTAIPAGAVTARILPPGRDHIAVINAVGDDVRRRRVYRPGPTGPRWYDDAAPTT</sequence>
<feature type="transmembrane region" description="Helical" evidence="1">
    <location>
        <begin position="114"/>
        <end position="133"/>
    </location>
</feature>
<keyword evidence="1" id="KW-0472">Membrane</keyword>